<feature type="transmembrane region" description="Helical" evidence="1">
    <location>
        <begin position="104"/>
        <end position="130"/>
    </location>
</feature>
<dbReference type="SUPFAM" id="SSF81342">
    <property type="entry name" value="Transmembrane di-heme cytochromes"/>
    <property type="match status" value="1"/>
</dbReference>
<keyword evidence="1" id="KW-1133">Transmembrane helix</keyword>
<dbReference type="GO" id="GO:0016020">
    <property type="term" value="C:membrane"/>
    <property type="evidence" value="ECO:0007669"/>
    <property type="project" value="InterPro"/>
</dbReference>
<comment type="caution">
    <text evidence="2">The sequence shown here is derived from an EMBL/GenBank/DDBJ whole genome shotgun (WGS) entry which is preliminary data.</text>
</comment>
<dbReference type="AlphaFoldDB" id="A0A845V682"/>
<organism evidence="2 3">
    <name type="scientific">Wenzhouxiangella limi</name>
    <dbReference type="NCBI Taxonomy" id="2707351"/>
    <lineage>
        <taxon>Bacteria</taxon>
        <taxon>Pseudomonadati</taxon>
        <taxon>Pseudomonadota</taxon>
        <taxon>Gammaproteobacteria</taxon>
        <taxon>Chromatiales</taxon>
        <taxon>Wenzhouxiangellaceae</taxon>
        <taxon>Wenzhouxiangella</taxon>
    </lineage>
</organism>
<evidence type="ECO:0000313" key="2">
    <source>
        <dbReference type="EMBL" id="NDY95701.1"/>
    </source>
</evidence>
<feature type="transmembrane region" description="Helical" evidence="1">
    <location>
        <begin position="142"/>
        <end position="167"/>
    </location>
</feature>
<dbReference type="GO" id="GO:0022904">
    <property type="term" value="P:respiratory electron transport chain"/>
    <property type="evidence" value="ECO:0007669"/>
    <property type="project" value="InterPro"/>
</dbReference>
<protein>
    <submittedName>
        <fullName evidence="2">Cytochrome b/b6 domain-containing protein</fullName>
    </submittedName>
</protein>
<keyword evidence="1" id="KW-0812">Transmembrane</keyword>
<gene>
    <name evidence="2" type="ORF">G3I74_08180</name>
</gene>
<keyword evidence="1" id="KW-0472">Membrane</keyword>
<name>A0A845V682_9GAMM</name>
<dbReference type="RefSeq" id="WP_164211092.1">
    <property type="nucleotide sequence ID" value="NZ_JAAGSC010000040.1"/>
</dbReference>
<dbReference type="EMBL" id="JAAGSC010000040">
    <property type="protein sequence ID" value="NDY95701.1"/>
    <property type="molecule type" value="Genomic_DNA"/>
</dbReference>
<sequence length="172" mass="18910">MSGGRLHYWSHMQHGLLILLLAWLIFTSPWVHLYNRLPPSPSFWVWAHVVLGLAALVLGLGFVLTSALQGRLAQYFPWALGRLGPLWADLRGLLKLKVPGNEGAGLFSIIKGVLLLALLATGLTGLMWLWTAGSQDAVAWRGWHIVSARVLIGALVAHILATLAHVVDFMRQ</sequence>
<accession>A0A845V682</accession>
<keyword evidence="3" id="KW-1185">Reference proteome</keyword>
<feature type="transmembrane region" description="Helical" evidence="1">
    <location>
        <begin position="43"/>
        <end position="64"/>
    </location>
</feature>
<dbReference type="InterPro" id="IPR016174">
    <property type="entry name" value="Di-haem_cyt_TM"/>
</dbReference>
<reference evidence="2 3" key="1">
    <citation type="submission" date="2020-02" db="EMBL/GenBank/DDBJ databases">
        <authorList>
            <person name="Zhang X.-Y."/>
        </authorList>
    </citation>
    <scope>NUCLEOTIDE SEQUENCE [LARGE SCALE GENOMIC DNA]</scope>
    <source>
        <strain evidence="2 3">C33</strain>
    </source>
</reference>
<evidence type="ECO:0000256" key="1">
    <source>
        <dbReference type="SAM" id="Phobius"/>
    </source>
</evidence>
<dbReference type="Proteomes" id="UP000484885">
    <property type="component" value="Unassembled WGS sequence"/>
</dbReference>
<proteinExistence type="predicted"/>
<feature type="transmembrane region" description="Helical" evidence="1">
    <location>
        <begin position="12"/>
        <end position="31"/>
    </location>
</feature>
<evidence type="ECO:0000313" key="3">
    <source>
        <dbReference type="Proteomes" id="UP000484885"/>
    </source>
</evidence>